<organism evidence="2 3">
    <name type="scientific">Zasmidium cellare ATCC 36951</name>
    <dbReference type="NCBI Taxonomy" id="1080233"/>
    <lineage>
        <taxon>Eukaryota</taxon>
        <taxon>Fungi</taxon>
        <taxon>Dikarya</taxon>
        <taxon>Ascomycota</taxon>
        <taxon>Pezizomycotina</taxon>
        <taxon>Dothideomycetes</taxon>
        <taxon>Dothideomycetidae</taxon>
        <taxon>Mycosphaerellales</taxon>
        <taxon>Mycosphaerellaceae</taxon>
        <taxon>Zasmidium</taxon>
    </lineage>
</organism>
<dbReference type="Proteomes" id="UP000799537">
    <property type="component" value="Unassembled WGS sequence"/>
</dbReference>
<dbReference type="RefSeq" id="XP_033671560.1">
    <property type="nucleotide sequence ID" value="XM_033811868.1"/>
</dbReference>
<keyword evidence="3" id="KW-1185">Reference proteome</keyword>
<feature type="compositionally biased region" description="Basic and acidic residues" evidence="1">
    <location>
        <begin position="279"/>
        <end position="291"/>
    </location>
</feature>
<evidence type="ECO:0000313" key="3">
    <source>
        <dbReference type="Proteomes" id="UP000799537"/>
    </source>
</evidence>
<reference evidence="2" key="1">
    <citation type="journal article" date="2020" name="Stud. Mycol.">
        <title>101 Dothideomycetes genomes: a test case for predicting lifestyles and emergence of pathogens.</title>
        <authorList>
            <person name="Haridas S."/>
            <person name="Albert R."/>
            <person name="Binder M."/>
            <person name="Bloem J."/>
            <person name="Labutti K."/>
            <person name="Salamov A."/>
            <person name="Andreopoulos B."/>
            <person name="Baker S."/>
            <person name="Barry K."/>
            <person name="Bills G."/>
            <person name="Bluhm B."/>
            <person name="Cannon C."/>
            <person name="Castanera R."/>
            <person name="Culley D."/>
            <person name="Daum C."/>
            <person name="Ezra D."/>
            <person name="Gonzalez J."/>
            <person name="Henrissat B."/>
            <person name="Kuo A."/>
            <person name="Liang C."/>
            <person name="Lipzen A."/>
            <person name="Lutzoni F."/>
            <person name="Magnuson J."/>
            <person name="Mondo S."/>
            <person name="Nolan M."/>
            <person name="Ohm R."/>
            <person name="Pangilinan J."/>
            <person name="Park H.-J."/>
            <person name="Ramirez L."/>
            <person name="Alfaro M."/>
            <person name="Sun H."/>
            <person name="Tritt A."/>
            <person name="Yoshinaga Y."/>
            <person name="Zwiers L.-H."/>
            <person name="Turgeon B."/>
            <person name="Goodwin S."/>
            <person name="Spatafora J."/>
            <person name="Crous P."/>
            <person name="Grigoriev I."/>
        </authorList>
    </citation>
    <scope>NUCLEOTIDE SEQUENCE</scope>
    <source>
        <strain evidence="2">ATCC 36951</strain>
    </source>
</reference>
<gene>
    <name evidence="2" type="ORF">M409DRAFT_51674</name>
</gene>
<sequence length="376" mass="42404">MIAFAEGRSRETFEPVAQAFRHTKHSNLNNTTGTKVSRLQLSRNMSSVTAGPKRPRVNSLDPDLSAIDQPTVPKIEAVIGHCFKPDSEVVQTFSSLYDAHFVRYEVKWIGCRFTTCETWWVANNLATHTLFEWEGLDAIDAYWLRMSQDPRHDAEETWTKSTSKMRALEHTPTDDAYFKSLPEGVQQGFPMAWCNRPAPHVSQTLALLRSSVATAGVNNGKDHRVCPSANQGPKNQGPNDPANQGPNDPTNRGSSNRLSNDVDGDGSGDTELESSEAESSGKEIDWNDADAKRRKLNRQCSRKKRKWLSHRPDLLYAHRQQRNKTWNKWVAKNPDRYGEIYKRKRQTEVSRLAAARRALQNDADVSEPQDGSSDAE</sequence>
<dbReference type="AlphaFoldDB" id="A0A6A6CUA5"/>
<name>A0A6A6CUA5_ZASCE</name>
<feature type="compositionally biased region" description="Basic residues" evidence="1">
    <location>
        <begin position="292"/>
        <end position="305"/>
    </location>
</feature>
<feature type="compositionally biased region" description="Polar residues" evidence="1">
    <location>
        <begin position="228"/>
        <end position="259"/>
    </location>
</feature>
<feature type="region of interest" description="Disordered" evidence="1">
    <location>
        <begin position="218"/>
        <end position="305"/>
    </location>
</feature>
<feature type="compositionally biased region" description="Acidic residues" evidence="1">
    <location>
        <begin position="262"/>
        <end position="276"/>
    </location>
</feature>
<dbReference type="EMBL" id="ML993585">
    <property type="protein sequence ID" value="KAF2170671.1"/>
    <property type="molecule type" value="Genomic_DNA"/>
</dbReference>
<proteinExistence type="predicted"/>
<evidence type="ECO:0000313" key="2">
    <source>
        <dbReference type="EMBL" id="KAF2170671.1"/>
    </source>
</evidence>
<protein>
    <submittedName>
        <fullName evidence="2">Uncharacterized protein</fullName>
    </submittedName>
</protein>
<accession>A0A6A6CUA5</accession>
<evidence type="ECO:0000256" key="1">
    <source>
        <dbReference type="SAM" id="MobiDB-lite"/>
    </source>
</evidence>
<dbReference type="GeneID" id="54565140"/>